<organism evidence="1 2">
    <name type="scientific">Miscanthus lutarioriparius</name>
    <dbReference type="NCBI Taxonomy" id="422564"/>
    <lineage>
        <taxon>Eukaryota</taxon>
        <taxon>Viridiplantae</taxon>
        <taxon>Streptophyta</taxon>
        <taxon>Embryophyta</taxon>
        <taxon>Tracheophyta</taxon>
        <taxon>Spermatophyta</taxon>
        <taxon>Magnoliopsida</taxon>
        <taxon>Liliopsida</taxon>
        <taxon>Poales</taxon>
        <taxon>Poaceae</taxon>
        <taxon>PACMAD clade</taxon>
        <taxon>Panicoideae</taxon>
        <taxon>Andropogonodae</taxon>
        <taxon>Andropogoneae</taxon>
        <taxon>Saccharinae</taxon>
        <taxon>Miscanthus</taxon>
    </lineage>
</organism>
<dbReference type="Proteomes" id="UP000604825">
    <property type="component" value="Unassembled WGS sequence"/>
</dbReference>
<protein>
    <submittedName>
        <fullName evidence="1">Uncharacterized protein</fullName>
    </submittedName>
</protein>
<keyword evidence="2" id="KW-1185">Reference proteome</keyword>
<reference evidence="1" key="1">
    <citation type="submission" date="2020-10" db="EMBL/GenBank/DDBJ databases">
        <authorList>
            <person name="Han B."/>
            <person name="Lu T."/>
            <person name="Zhao Q."/>
            <person name="Huang X."/>
            <person name="Zhao Y."/>
        </authorList>
    </citation>
    <scope>NUCLEOTIDE SEQUENCE</scope>
</reference>
<proteinExistence type="predicted"/>
<comment type="caution">
    <text evidence="1">The sequence shown here is derived from an EMBL/GenBank/DDBJ whole genome shotgun (WGS) entry which is preliminary data.</text>
</comment>
<evidence type="ECO:0000313" key="2">
    <source>
        <dbReference type="Proteomes" id="UP000604825"/>
    </source>
</evidence>
<dbReference type="EMBL" id="CAJGYO010000010">
    <property type="protein sequence ID" value="CAD6257523.1"/>
    <property type="molecule type" value="Genomic_DNA"/>
</dbReference>
<evidence type="ECO:0000313" key="1">
    <source>
        <dbReference type="EMBL" id="CAD6257523.1"/>
    </source>
</evidence>
<accession>A0A811QJ03</accession>
<gene>
    <name evidence="1" type="ORF">NCGR_LOCUS41008</name>
</gene>
<sequence length="141" mass="14189">MDQVMDSEWSSSWDAAASPSWQDLLAIMVIPVEVALHLHLGLGGAGRRDEVGVEKYAVVDTGELGLDLGAIGAERGSTRTGEDATVADAGANRGVGATAAAASAPGQRMGPELPRTRAALPPGIPPAVGAGAQPCRAGCSF</sequence>
<dbReference type="AlphaFoldDB" id="A0A811QJ03"/>
<name>A0A811QJ03_9POAL</name>